<evidence type="ECO:0000313" key="2">
    <source>
        <dbReference type="EMBL" id="RKP05071.1"/>
    </source>
</evidence>
<dbReference type="Proteomes" id="UP000271241">
    <property type="component" value="Unassembled WGS sequence"/>
</dbReference>
<accession>A0A4P9XI91</accession>
<dbReference type="EMBL" id="KZ993287">
    <property type="protein sequence ID" value="RKP05071.1"/>
    <property type="molecule type" value="Genomic_DNA"/>
</dbReference>
<reference evidence="3" key="1">
    <citation type="journal article" date="2018" name="Nat. Microbiol.">
        <title>Leveraging single-cell genomics to expand the fungal tree of life.</title>
        <authorList>
            <person name="Ahrendt S.R."/>
            <person name="Quandt C.A."/>
            <person name="Ciobanu D."/>
            <person name="Clum A."/>
            <person name="Salamov A."/>
            <person name="Andreopoulos B."/>
            <person name="Cheng J.F."/>
            <person name="Woyke T."/>
            <person name="Pelin A."/>
            <person name="Henrissat B."/>
            <person name="Reynolds N.K."/>
            <person name="Benny G.L."/>
            <person name="Smith M.E."/>
            <person name="James T.Y."/>
            <person name="Grigoriev I.V."/>
        </authorList>
    </citation>
    <scope>NUCLEOTIDE SEQUENCE [LARGE SCALE GENOMIC DNA]</scope>
    <source>
        <strain evidence="3">RSA 1356</strain>
    </source>
</reference>
<evidence type="ECO:0000313" key="3">
    <source>
        <dbReference type="Proteomes" id="UP000271241"/>
    </source>
</evidence>
<protein>
    <submittedName>
        <fullName evidence="2">Uncharacterized protein</fullName>
    </submittedName>
</protein>
<keyword evidence="1" id="KW-0732">Signal</keyword>
<feature type="chain" id="PRO_5020805971" evidence="1">
    <location>
        <begin position="27"/>
        <end position="138"/>
    </location>
</feature>
<name>A0A4P9XI91_9FUNG</name>
<keyword evidence="3" id="KW-1185">Reference proteome</keyword>
<gene>
    <name evidence="2" type="ORF">THASP1DRAFT_26377</name>
</gene>
<proteinExistence type="predicted"/>
<dbReference type="AlphaFoldDB" id="A0A4P9XI91"/>
<feature type="signal peptide" evidence="1">
    <location>
        <begin position="1"/>
        <end position="26"/>
    </location>
</feature>
<organism evidence="2 3">
    <name type="scientific">Thamnocephalis sphaerospora</name>
    <dbReference type="NCBI Taxonomy" id="78915"/>
    <lineage>
        <taxon>Eukaryota</taxon>
        <taxon>Fungi</taxon>
        <taxon>Fungi incertae sedis</taxon>
        <taxon>Zoopagomycota</taxon>
        <taxon>Zoopagomycotina</taxon>
        <taxon>Zoopagomycetes</taxon>
        <taxon>Zoopagales</taxon>
        <taxon>Sigmoideomycetaceae</taxon>
        <taxon>Thamnocephalis</taxon>
    </lineage>
</organism>
<feature type="non-terminal residue" evidence="2">
    <location>
        <position position="138"/>
    </location>
</feature>
<sequence>MYFFTSSSAAAVIALIIAVSASVVQAVPLDANLGVHSHTKLAHIAICVRLKSLANAGQSAHLRRQLVNTEVNKNKILENAPVLSKVTDSAFVQGNKKDRRQLVNTEINKNKILENAPVLSKVTDSAFVQGNKKDRRQL</sequence>
<evidence type="ECO:0000256" key="1">
    <source>
        <dbReference type="SAM" id="SignalP"/>
    </source>
</evidence>